<dbReference type="SUPFAM" id="SSF51322">
    <property type="entry name" value="Cyanovirin-N"/>
    <property type="match status" value="1"/>
</dbReference>
<dbReference type="OrthoDB" id="2441380at2759"/>
<keyword evidence="3" id="KW-1185">Reference proteome</keyword>
<dbReference type="SMART" id="SM01111">
    <property type="entry name" value="CVNH"/>
    <property type="match status" value="1"/>
</dbReference>
<dbReference type="Pfam" id="PF08881">
    <property type="entry name" value="CVNH"/>
    <property type="match status" value="1"/>
</dbReference>
<reference evidence="3" key="1">
    <citation type="journal article" date="2017" name="Nat. Microbiol.">
        <title>Global analysis of biosynthetic gene clusters reveals vast potential of secondary metabolite production in Penicillium species.</title>
        <authorList>
            <person name="Nielsen J.C."/>
            <person name="Grijseels S."/>
            <person name="Prigent S."/>
            <person name="Ji B."/>
            <person name="Dainat J."/>
            <person name="Nielsen K.F."/>
            <person name="Frisvad J.C."/>
            <person name="Workman M."/>
            <person name="Nielsen J."/>
        </authorList>
    </citation>
    <scope>NUCLEOTIDE SEQUENCE [LARGE SCALE GENOMIC DNA]</scope>
    <source>
        <strain evidence="3">IBT 29486</strain>
    </source>
</reference>
<accession>A0A1V6RMN2</accession>
<evidence type="ECO:0000313" key="2">
    <source>
        <dbReference type="EMBL" id="OQE03062.1"/>
    </source>
</evidence>
<proteinExistence type="predicted"/>
<comment type="caution">
    <text evidence="2">The sequence shown here is derived from an EMBL/GenBank/DDBJ whole genome shotgun (WGS) entry which is preliminary data.</text>
</comment>
<dbReference type="PANTHER" id="PTHR42076:SF1">
    <property type="entry name" value="CYANOVIRIN-N DOMAIN-CONTAINING PROTEIN"/>
    <property type="match status" value="1"/>
</dbReference>
<dbReference type="EMBL" id="MDYP01000035">
    <property type="protein sequence ID" value="OQE03062.1"/>
    <property type="molecule type" value="Genomic_DNA"/>
</dbReference>
<dbReference type="Proteomes" id="UP000191518">
    <property type="component" value="Unassembled WGS sequence"/>
</dbReference>
<organism evidence="2 3">
    <name type="scientific">Penicillium vulpinum</name>
    <dbReference type="NCBI Taxonomy" id="29845"/>
    <lineage>
        <taxon>Eukaryota</taxon>
        <taxon>Fungi</taxon>
        <taxon>Dikarya</taxon>
        <taxon>Ascomycota</taxon>
        <taxon>Pezizomycotina</taxon>
        <taxon>Eurotiomycetes</taxon>
        <taxon>Eurotiomycetidae</taxon>
        <taxon>Eurotiales</taxon>
        <taxon>Aspergillaceae</taxon>
        <taxon>Penicillium</taxon>
    </lineage>
</organism>
<feature type="domain" description="Cyanovirin-N" evidence="1">
    <location>
        <begin position="2"/>
        <end position="105"/>
    </location>
</feature>
<dbReference type="InterPro" id="IPR011058">
    <property type="entry name" value="Cyanovirin-N"/>
</dbReference>
<evidence type="ECO:0000313" key="3">
    <source>
        <dbReference type="Proteomes" id="UP000191518"/>
    </source>
</evidence>
<gene>
    <name evidence="2" type="ORF">PENVUL_c035G07164</name>
</gene>
<sequence>MGFHKSSMGIKLKDKHLLTAYCQRPSGEATYSELDLDDFLGARKGQLAWGERGFSKSSRKVEFKLEGPNEDPVLHAQLDDGEGNVNDSKVNLGSCIKNEDGQLSFMECF</sequence>
<dbReference type="PANTHER" id="PTHR42076">
    <property type="entry name" value="CYANOVIRIN-N HOMOLOG"/>
    <property type="match status" value="1"/>
</dbReference>
<dbReference type="Gene3D" id="2.30.60.10">
    <property type="entry name" value="Cyanovirin-N"/>
    <property type="match status" value="1"/>
</dbReference>
<dbReference type="AlphaFoldDB" id="A0A1V6RMN2"/>
<protein>
    <recommendedName>
        <fullName evidence="1">Cyanovirin-N domain-containing protein</fullName>
    </recommendedName>
</protein>
<dbReference type="InterPro" id="IPR036673">
    <property type="entry name" value="Cyanovirin-N_sf"/>
</dbReference>
<dbReference type="STRING" id="29845.A0A1V6RMN2"/>
<evidence type="ECO:0000259" key="1">
    <source>
        <dbReference type="SMART" id="SM01111"/>
    </source>
</evidence>
<name>A0A1V6RMN2_9EURO</name>